<name>A0AA88ALX8_FICCA</name>
<reference evidence="2" key="1">
    <citation type="submission" date="2023-07" db="EMBL/GenBank/DDBJ databases">
        <title>draft genome sequence of fig (Ficus carica).</title>
        <authorList>
            <person name="Takahashi T."/>
            <person name="Nishimura K."/>
        </authorList>
    </citation>
    <scope>NUCLEOTIDE SEQUENCE</scope>
</reference>
<evidence type="ECO:0000256" key="1">
    <source>
        <dbReference type="SAM" id="MobiDB-lite"/>
    </source>
</evidence>
<organism evidence="2 3">
    <name type="scientific">Ficus carica</name>
    <name type="common">Common fig</name>
    <dbReference type="NCBI Taxonomy" id="3494"/>
    <lineage>
        <taxon>Eukaryota</taxon>
        <taxon>Viridiplantae</taxon>
        <taxon>Streptophyta</taxon>
        <taxon>Embryophyta</taxon>
        <taxon>Tracheophyta</taxon>
        <taxon>Spermatophyta</taxon>
        <taxon>Magnoliopsida</taxon>
        <taxon>eudicotyledons</taxon>
        <taxon>Gunneridae</taxon>
        <taxon>Pentapetalae</taxon>
        <taxon>rosids</taxon>
        <taxon>fabids</taxon>
        <taxon>Rosales</taxon>
        <taxon>Moraceae</taxon>
        <taxon>Ficeae</taxon>
        <taxon>Ficus</taxon>
    </lineage>
</organism>
<dbReference type="AlphaFoldDB" id="A0AA88ALX8"/>
<evidence type="ECO:0000313" key="2">
    <source>
        <dbReference type="EMBL" id="GMN55682.1"/>
    </source>
</evidence>
<sequence length="142" mass="14888">MGGGGAVLKGGFDGRWGGGFKTGLRLTGGRGFNGWAGGRGWDFKSGPQQTVRVEGASTSVGELGFDQRGGWAEGKYLRSTPSEFARGGENGRHTARQVANGLRHEGGSGGVRSRETDEWLCEGESEDIEARNLGEKTIDLGG</sequence>
<proteinExistence type="predicted"/>
<feature type="compositionally biased region" description="Basic and acidic residues" evidence="1">
    <location>
        <begin position="102"/>
        <end position="117"/>
    </location>
</feature>
<dbReference type="EMBL" id="BTGU01000058">
    <property type="protein sequence ID" value="GMN55682.1"/>
    <property type="molecule type" value="Genomic_DNA"/>
</dbReference>
<protein>
    <submittedName>
        <fullName evidence="2">Uncharacterized protein</fullName>
    </submittedName>
</protein>
<keyword evidence="3" id="KW-1185">Reference proteome</keyword>
<dbReference type="Proteomes" id="UP001187192">
    <property type="component" value="Unassembled WGS sequence"/>
</dbReference>
<accession>A0AA88ALX8</accession>
<gene>
    <name evidence="2" type="ORF">TIFTF001_024802</name>
</gene>
<comment type="caution">
    <text evidence="2">The sequence shown here is derived from an EMBL/GenBank/DDBJ whole genome shotgun (WGS) entry which is preliminary data.</text>
</comment>
<evidence type="ECO:0000313" key="3">
    <source>
        <dbReference type="Proteomes" id="UP001187192"/>
    </source>
</evidence>
<feature type="region of interest" description="Disordered" evidence="1">
    <location>
        <begin position="82"/>
        <end position="117"/>
    </location>
</feature>